<name>A0ABT6FCF3_9BACT</name>
<dbReference type="InterPro" id="IPR008271">
    <property type="entry name" value="Ser/Thr_kinase_AS"/>
</dbReference>
<evidence type="ECO:0000256" key="4">
    <source>
        <dbReference type="ARBA" id="ARBA00022840"/>
    </source>
</evidence>
<dbReference type="CDD" id="cd14014">
    <property type="entry name" value="STKc_PknB_like"/>
    <property type="match status" value="1"/>
</dbReference>
<comment type="caution">
    <text evidence="8">The sequence shown here is derived from an EMBL/GenBank/DDBJ whole genome shotgun (WGS) entry which is preliminary data.</text>
</comment>
<dbReference type="Proteomes" id="UP001216907">
    <property type="component" value="Unassembled WGS sequence"/>
</dbReference>
<sequence length="1294" mass="135247">MIEHESPQPPPEPPSGAAPVPGSRLQAGSRPPRVGNAPGSSQVGVDSPTVLRGSSTDSKRAPALARAPAASLPRPGDVLGTFVLEEAIGAGGMGAVFRAHDATLDRQVALKLLPPDQVDDPEVVQRFYQEGRSAARLDHENIARVYSLGQDGPFHYIVFEYVDGETIRRRVDEHGPMAVAEAVDVTLQMAQALVHSSLRGVVHRDVKPSNIIITPEGRAKLVDMGLARRFERQSERGGLTQTGMTLGTFDYISPEQARDPRDVDVRSDLYSLGCTLFHMLSGQPPFPGGTVLQKLLQHQEEAPPDVRELNPAVPTALARVLDKLMAKDRDRRCQSPEQLVRDLLLVAGRAGMTLTHFETAPPHHDRPAWDRSLALPTLAGFVLLAAGLFYWGRELLDPSAPAPAAEYPSLSASRPPPALAPAPGLGAGPVGAAATAAPRKIDVRPGEDLAAVIAAAPHKAVVTLTEDGPYLLGSRPSGPRAGAAKDVTIRAEVGKRPVLRFAADARGGDRPPSSLLSFSRGRVAIEGLTFEAEGRALDDPVAAILLDDAALQLTGCSFRRPADTSAGPGLPAVRSRGGRPDPAAGDRPPAIVAAQCHFDPGAAAFDCEGPADVQLLDCTFGPGGTAIVLDDADAAAAGPRDVLIVRSSFMAGVAPVFQVRGSLARFQADDCVFAPADASASAVTSPRVLALVDNPRNLAWAGRSNLYGKFDVLLDVAGKPASEEAVRDFDRWRSDLREARSTLATAPVWESPDPARELALGREAPSRAFRVAAVDGVATPPGAQRGPFGTRILAAGPPPAAAASPTTAMTTAPAVEPVKAAPSPAPVPTAAELVAAAAARGRESSAAVAPAVAALVTTPDPPTMPPMATTDLSGGDEVAFPLAVAPSSRPDPTPAAAAEPPARAAEPAPDRTRALPAPALEVAIADEDVVRSAEQLRNMIAHHGPGGGVIHVAAGVDLELATLDFPAGSWTIAAEPGERRPRLRFHPSPFGSSSSTWTSLFNVQGGELKLRGLDVMIQDFDHQSMGRLAAVGLSAGSGLELVDCTISLVGQAPSHAVVAVLPVKPTAAPATGTAPPRPAVVRIRDGFLRTAGDAVAVASNQRLDCRLDNVIVAADGSLLRTQGGTAPVRDEPTLTLRLEHVLARAKGGLVHMESSVDEAELPLAQVDARDSVLSTGAEGSPLFRVDGRGRVEGLADRIRWTGENVAYHEISVYRVDDGGQTGVSPKRYTRTDWLNSFVARDEAPVLDVEFVDRKAPALPARALSPEALRLAPRAPLARKGPDYATIPAAPDADS</sequence>
<dbReference type="Gene3D" id="3.30.200.20">
    <property type="entry name" value="Phosphorylase Kinase, domain 1"/>
    <property type="match status" value="1"/>
</dbReference>
<dbReference type="RefSeq" id="WP_277861579.1">
    <property type="nucleotide sequence ID" value="NZ_JARRAG010000002.1"/>
</dbReference>
<proteinExistence type="predicted"/>
<dbReference type="InterPro" id="IPR017441">
    <property type="entry name" value="Protein_kinase_ATP_BS"/>
</dbReference>
<evidence type="ECO:0000256" key="3">
    <source>
        <dbReference type="ARBA" id="ARBA00022777"/>
    </source>
</evidence>
<dbReference type="PROSITE" id="PS50011">
    <property type="entry name" value="PROTEIN_KINASE_DOM"/>
    <property type="match status" value="1"/>
</dbReference>
<gene>
    <name evidence="8" type="ORF">PZE19_15705</name>
</gene>
<feature type="compositionally biased region" description="Low complexity" evidence="6">
    <location>
        <begin position="61"/>
        <end position="71"/>
    </location>
</feature>
<feature type="region of interest" description="Disordered" evidence="6">
    <location>
        <begin position="562"/>
        <end position="588"/>
    </location>
</feature>
<dbReference type="SUPFAM" id="SSF56112">
    <property type="entry name" value="Protein kinase-like (PK-like)"/>
    <property type="match status" value="1"/>
</dbReference>
<organism evidence="8 9">
    <name type="scientific">Paludisphaera mucosa</name>
    <dbReference type="NCBI Taxonomy" id="3030827"/>
    <lineage>
        <taxon>Bacteria</taxon>
        <taxon>Pseudomonadati</taxon>
        <taxon>Planctomycetota</taxon>
        <taxon>Planctomycetia</taxon>
        <taxon>Isosphaerales</taxon>
        <taxon>Isosphaeraceae</taxon>
        <taxon>Paludisphaera</taxon>
    </lineage>
</organism>
<keyword evidence="9" id="KW-1185">Reference proteome</keyword>
<feature type="compositionally biased region" description="Low complexity" evidence="6">
    <location>
        <begin position="894"/>
        <end position="907"/>
    </location>
</feature>
<dbReference type="PANTHER" id="PTHR43289">
    <property type="entry name" value="MITOGEN-ACTIVATED PROTEIN KINASE KINASE KINASE 20-RELATED"/>
    <property type="match status" value="1"/>
</dbReference>
<feature type="binding site" evidence="5">
    <location>
        <position position="111"/>
    </location>
    <ligand>
        <name>ATP</name>
        <dbReference type="ChEBI" id="CHEBI:30616"/>
    </ligand>
</feature>
<keyword evidence="2 5" id="KW-0547">Nucleotide-binding</keyword>
<feature type="region of interest" description="Disordered" evidence="6">
    <location>
        <begin position="886"/>
        <end position="910"/>
    </location>
</feature>
<reference evidence="8 9" key="1">
    <citation type="submission" date="2023-03" db="EMBL/GenBank/DDBJ databases">
        <title>Paludisphaera mucosa sp. nov. a novel planctomycete from northern fen.</title>
        <authorList>
            <person name="Ivanova A."/>
        </authorList>
    </citation>
    <scope>NUCLEOTIDE SEQUENCE [LARGE SCALE GENOMIC DNA]</scope>
    <source>
        <strain evidence="8 9">Pla2</strain>
    </source>
</reference>
<dbReference type="GO" id="GO:0004674">
    <property type="term" value="F:protein serine/threonine kinase activity"/>
    <property type="evidence" value="ECO:0007669"/>
    <property type="project" value="UniProtKB-EC"/>
</dbReference>
<dbReference type="PROSITE" id="PS00108">
    <property type="entry name" value="PROTEIN_KINASE_ST"/>
    <property type="match status" value="1"/>
</dbReference>
<dbReference type="InterPro" id="IPR011009">
    <property type="entry name" value="Kinase-like_dom_sf"/>
</dbReference>
<evidence type="ECO:0000256" key="2">
    <source>
        <dbReference type="ARBA" id="ARBA00022741"/>
    </source>
</evidence>
<keyword evidence="8" id="KW-0378">Hydrolase</keyword>
<dbReference type="InterPro" id="IPR000719">
    <property type="entry name" value="Prot_kinase_dom"/>
</dbReference>
<accession>A0ABT6FCF3</accession>
<protein>
    <submittedName>
        <fullName evidence="8">Serine/threonine-protein kinase</fullName>
        <ecNumber evidence="8">2.7.11.1</ecNumber>
    </submittedName>
</protein>
<evidence type="ECO:0000313" key="9">
    <source>
        <dbReference type="Proteomes" id="UP001216907"/>
    </source>
</evidence>
<dbReference type="EC" id="2.7.11.1" evidence="8"/>
<keyword evidence="3 8" id="KW-0418">Kinase</keyword>
<dbReference type="EMBL" id="JARRAG010000002">
    <property type="protein sequence ID" value="MDG3005234.1"/>
    <property type="molecule type" value="Genomic_DNA"/>
</dbReference>
<dbReference type="GO" id="GO:0016787">
    <property type="term" value="F:hydrolase activity"/>
    <property type="evidence" value="ECO:0007669"/>
    <property type="project" value="UniProtKB-KW"/>
</dbReference>
<feature type="domain" description="Protein kinase" evidence="7">
    <location>
        <begin position="82"/>
        <end position="344"/>
    </location>
</feature>
<evidence type="ECO:0000256" key="5">
    <source>
        <dbReference type="PROSITE-ProRule" id="PRU10141"/>
    </source>
</evidence>
<evidence type="ECO:0000313" key="8">
    <source>
        <dbReference type="EMBL" id="MDG3005234.1"/>
    </source>
</evidence>
<keyword evidence="4 5" id="KW-0067">ATP-binding</keyword>
<evidence type="ECO:0000256" key="6">
    <source>
        <dbReference type="SAM" id="MobiDB-lite"/>
    </source>
</evidence>
<dbReference type="PROSITE" id="PS00107">
    <property type="entry name" value="PROTEIN_KINASE_ATP"/>
    <property type="match status" value="1"/>
</dbReference>
<evidence type="ECO:0000256" key="1">
    <source>
        <dbReference type="ARBA" id="ARBA00022679"/>
    </source>
</evidence>
<dbReference type="Gene3D" id="1.10.510.10">
    <property type="entry name" value="Transferase(Phosphotransferase) domain 1"/>
    <property type="match status" value="1"/>
</dbReference>
<feature type="region of interest" description="Disordered" evidence="6">
    <location>
        <begin position="1"/>
        <end position="71"/>
    </location>
</feature>
<dbReference type="PANTHER" id="PTHR43289:SF6">
    <property type="entry name" value="SERINE_THREONINE-PROTEIN KINASE NEKL-3"/>
    <property type="match status" value="1"/>
</dbReference>
<dbReference type="Pfam" id="PF00069">
    <property type="entry name" value="Pkinase"/>
    <property type="match status" value="1"/>
</dbReference>
<feature type="region of interest" description="Disordered" evidence="6">
    <location>
        <begin position="402"/>
        <end position="424"/>
    </location>
</feature>
<keyword evidence="1 8" id="KW-0808">Transferase</keyword>
<feature type="compositionally biased region" description="Low complexity" evidence="6">
    <location>
        <begin position="402"/>
        <end position="413"/>
    </location>
</feature>
<feature type="compositionally biased region" description="Pro residues" evidence="6">
    <location>
        <begin position="7"/>
        <end position="16"/>
    </location>
</feature>
<dbReference type="SMART" id="SM00220">
    <property type="entry name" value="S_TKc"/>
    <property type="match status" value="1"/>
</dbReference>
<evidence type="ECO:0000259" key="7">
    <source>
        <dbReference type="PROSITE" id="PS50011"/>
    </source>
</evidence>